<feature type="region of interest" description="Disordered" evidence="2">
    <location>
        <begin position="144"/>
        <end position="171"/>
    </location>
</feature>
<dbReference type="Proteomes" id="UP000094236">
    <property type="component" value="Unassembled WGS sequence"/>
</dbReference>
<name>A0A1E4TQZ4_PACTA</name>
<evidence type="ECO:0000313" key="4">
    <source>
        <dbReference type="Proteomes" id="UP000094236"/>
    </source>
</evidence>
<evidence type="ECO:0000313" key="3">
    <source>
        <dbReference type="EMBL" id="ODV94108.1"/>
    </source>
</evidence>
<feature type="region of interest" description="Disordered" evidence="2">
    <location>
        <begin position="76"/>
        <end position="127"/>
    </location>
</feature>
<dbReference type="EMBL" id="KV454016">
    <property type="protein sequence ID" value="ODV94108.1"/>
    <property type="molecule type" value="Genomic_DNA"/>
</dbReference>
<evidence type="ECO:0000256" key="2">
    <source>
        <dbReference type="SAM" id="MobiDB-lite"/>
    </source>
</evidence>
<accession>A0A1E4TQZ4</accession>
<evidence type="ECO:0000256" key="1">
    <source>
        <dbReference type="SAM" id="Coils"/>
    </source>
</evidence>
<proteinExistence type="predicted"/>
<feature type="compositionally biased region" description="Basic and acidic residues" evidence="2">
    <location>
        <begin position="78"/>
        <end position="116"/>
    </location>
</feature>
<keyword evidence="4" id="KW-1185">Reference proteome</keyword>
<organism evidence="3 4">
    <name type="scientific">Pachysolen tannophilus NRRL Y-2460</name>
    <dbReference type="NCBI Taxonomy" id="669874"/>
    <lineage>
        <taxon>Eukaryota</taxon>
        <taxon>Fungi</taxon>
        <taxon>Dikarya</taxon>
        <taxon>Ascomycota</taxon>
        <taxon>Saccharomycotina</taxon>
        <taxon>Pichiomycetes</taxon>
        <taxon>Pachysolenaceae</taxon>
        <taxon>Pachysolen</taxon>
    </lineage>
</organism>
<feature type="compositionally biased region" description="Basic and acidic residues" evidence="2">
    <location>
        <begin position="147"/>
        <end position="167"/>
    </location>
</feature>
<feature type="coiled-coil region" evidence="1">
    <location>
        <begin position="24"/>
        <end position="65"/>
    </location>
</feature>
<protein>
    <submittedName>
        <fullName evidence="3">Uncharacterized protein</fullName>
    </submittedName>
</protein>
<gene>
    <name evidence="3" type="ORF">PACTADRAFT_4063</name>
</gene>
<keyword evidence="1" id="KW-0175">Coiled coil</keyword>
<dbReference type="AlphaFoldDB" id="A0A1E4TQZ4"/>
<sequence>MSASEKQHSYFCKECNKEIRIKSVKDHKYNVHNKRNQLKKLNSKLQTYRDIVDKLDKERRKLEEIIDAESGFSSKKGNYVEKIDNDNEPDLKADDRYNELKDGQTRKDDEDKDQDKQQTNFEISPSSITTLTKPLYSLTSHQQIKNLNKDSDNKKKETNNQRSKELVKPQTSSVRTTNYEHMIQNKEIDENAETLINKNSVVPISSLTAIVEKNESNRYVDSNTSDEILKKEDIVVGRSKRKRPVR</sequence>
<reference evidence="4" key="1">
    <citation type="submission" date="2016-05" db="EMBL/GenBank/DDBJ databases">
        <title>Comparative genomics of biotechnologically important yeasts.</title>
        <authorList>
            <consortium name="DOE Joint Genome Institute"/>
            <person name="Riley R."/>
            <person name="Haridas S."/>
            <person name="Wolfe K.H."/>
            <person name="Lopes M.R."/>
            <person name="Hittinger C.T."/>
            <person name="Goker M."/>
            <person name="Salamov A."/>
            <person name="Wisecaver J."/>
            <person name="Long T.M."/>
            <person name="Aerts A.L."/>
            <person name="Barry K."/>
            <person name="Choi C."/>
            <person name="Clum A."/>
            <person name="Coughlan A.Y."/>
            <person name="Deshpande S."/>
            <person name="Douglass A.P."/>
            <person name="Hanson S.J."/>
            <person name="Klenk H.-P."/>
            <person name="Labutti K."/>
            <person name="Lapidus A."/>
            <person name="Lindquist E."/>
            <person name="Lipzen A."/>
            <person name="Meier-Kolthoff J.P."/>
            <person name="Ohm R.A."/>
            <person name="Otillar R.P."/>
            <person name="Pangilinan J."/>
            <person name="Peng Y."/>
            <person name="Rokas A."/>
            <person name="Rosa C.A."/>
            <person name="Scheuner C."/>
            <person name="Sibirny A.A."/>
            <person name="Slot J.C."/>
            <person name="Stielow J.B."/>
            <person name="Sun H."/>
            <person name="Kurtzman C.P."/>
            <person name="Blackwell M."/>
            <person name="Grigoriev I.V."/>
            <person name="Jeffries T.W."/>
        </authorList>
    </citation>
    <scope>NUCLEOTIDE SEQUENCE [LARGE SCALE GENOMIC DNA]</scope>
    <source>
        <strain evidence="4">NRRL Y-2460</strain>
    </source>
</reference>